<name>A0AAN4Z9N9_9BILA</name>
<evidence type="ECO:0000313" key="4">
    <source>
        <dbReference type="Proteomes" id="UP001328107"/>
    </source>
</evidence>
<accession>A0AAN4Z9N9</accession>
<keyword evidence="1" id="KW-0732">Signal</keyword>
<feature type="domain" description="DOMON" evidence="2">
    <location>
        <begin position="219"/>
        <end position="260"/>
    </location>
</feature>
<feature type="signal peptide" evidence="1">
    <location>
        <begin position="1"/>
        <end position="16"/>
    </location>
</feature>
<evidence type="ECO:0000259" key="2">
    <source>
        <dbReference type="PROSITE" id="PS50836"/>
    </source>
</evidence>
<evidence type="ECO:0000256" key="1">
    <source>
        <dbReference type="SAM" id="SignalP"/>
    </source>
</evidence>
<dbReference type="PROSITE" id="PS50836">
    <property type="entry name" value="DOMON"/>
    <property type="match status" value="2"/>
</dbReference>
<sequence>MFVLKLLAGLIYAASGATSTELDCANGRICVYMDECKGQLKNGCPLAYSYKLDGDTLSMELAGYQSSGMGKYLAIGFNENSGMSNARVTECSAIGTEEKPTVKLSWNKSPGTANVRIENEKDFRNEIISEATSKYEEGMIYCSWKQKVAPYNNEKVFQLKAGVNYHHIVAYGNTNADSLSKHAGAQSTFFGTFDGSIGMNCGDGSRCVYKDECEGELKKECTIAYSYKLDGDYLIMEIAGYHDSSKSKYLAIGFNENSGM</sequence>
<evidence type="ECO:0000313" key="3">
    <source>
        <dbReference type="EMBL" id="GMR37117.1"/>
    </source>
</evidence>
<dbReference type="Pfam" id="PF03351">
    <property type="entry name" value="DOMON"/>
    <property type="match status" value="1"/>
</dbReference>
<dbReference type="GO" id="GO:0099072">
    <property type="term" value="P:regulation of postsynaptic membrane neurotransmitter receptor levels"/>
    <property type="evidence" value="ECO:0007669"/>
    <property type="project" value="TreeGrafter"/>
</dbReference>
<dbReference type="EMBL" id="BTRK01000002">
    <property type="protein sequence ID" value="GMR37117.1"/>
    <property type="molecule type" value="Genomic_DNA"/>
</dbReference>
<reference evidence="4" key="1">
    <citation type="submission" date="2022-10" db="EMBL/GenBank/DDBJ databases">
        <title>Genome assembly of Pristionchus species.</title>
        <authorList>
            <person name="Yoshida K."/>
            <person name="Sommer R.J."/>
        </authorList>
    </citation>
    <scope>NUCLEOTIDE SEQUENCE [LARGE SCALE GENOMIC DNA]</scope>
    <source>
        <strain evidence="4">RS5460</strain>
    </source>
</reference>
<dbReference type="InterPro" id="IPR042789">
    <property type="entry name" value="FRRS1L"/>
</dbReference>
<protein>
    <recommendedName>
        <fullName evidence="2">DOMON domain-containing protein</fullName>
    </recommendedName>
</protein>
<feature type="domain" description="DOMON" evidence="2">
    <location>
        <begin position="42"/>
        <end position="172"/>
    </location>
</feature>
<dbReference type="Proteomes" id="UP001328107">
    <property type="component" value="Unassembled WGS sequence"/>
</dbReference>
<feature type="chain" id="PRO_5042870775" description="DOMON domain-containing protein" evidence="1">
    <location>
        <begin position="17"/>
        <end position="260"/>
    </location>
</feature>
<organism evidence="3 4">
    <name type="scientific">Pristionchus mayeri</name>
    <dbReference type="NCBI Taxonomy" id="1317129"/>
    <lineage>
        <taxon>Eukaryota</taxon>
        <taxon>Metazoa</taxon>
        <taxon>Ecdysozoa</taxon>
        <taxon>Nematoda</taxon>
        <taxon>Chromadorea</taxon>
        <taxon>Rhabditida</taxon>
        <taxon>Rhabditina</taxon>
        <taxon>Diplogasteromorpha</taxon>
        <taxon>Diplogasteroidea</taxon>
        <taxon>Neodiplogasteridae</taxon>
        <taxon>Pristionchus</taxon>
    </lineage>
</organism>
<feature type="non-terminal residue" evidence="3">
    <location>
        <position position="260"/>
    </location>
</feature>
<dbReference type="PANTHER" id="PTHR46902:SF1">
    <property type="entry name" value="DOMON DOMAIN-CONTAINING PROTEIN FRRS1L"/>
    <property type="match status" value="1"/>
</dbReference>
<proteinExistence type="predicted"/>
<comment type="caution">
    <text evidence="3">The sequence shown here is derived from an EMBL/GenBank/DDBJ whole genome shotgun (WGS) entry which is preliminary data.</text>
</comment>
<dbReference type="GO" id="GO:1900449">
    <property type="term" value="P:regulation of glutamate receptor signaling pathway"/>
    <property type="evidence" value="ECO:0007669"/>
    <property type="project" value="InterPro"/>
</dbReference>
<dbReference type="InterPro" id="IPR005018">
    <property type="entry name" value="DOMON_domain"/>
</dbReference>
<dbReference type="AlphaFoldDB" id="A0AAN4Z9N9"/>
<keyword evidence="4" id="KW-1185">Reference proteome</keyword>
<gene>
    <name evidence="3" type="ORF">PMAYCL1PPCAC_07312</name>
</gene>
<dbReference type="PANTHER" id="PTHR46902">
    <property type="entry name" value="DOMON DOMAIN-CONTAINING PROTEIN FRRS1L"/>
    <property type="match status" value="1"/>
</dbReference>